<dbReference type="NCBIfam" id="NF005176">
    <property type="entry name" value="PRK06655.1-1"/>
    <property type="match status" value="1"/>
</dbReference>
<dbReference type="AlphaFoldDB" id="A0A431WAR7"/>
<comment type="function">
    <text evidence="4 5">Required for flagellar hook formation. May act as a scaffolding protein.</text>
</comment>
<name>A0A431WAR7_9GAMM</name>
<evidence type="ECO:0000259" key="8">
    <source>
        <dbReference type="Pfam" id="PF13861"/>
    </source>
</evidence>
<feature type="region of interest" description="Disordered" evidence="6">
    <location>
        <begin position="1"/>
        <end position="54"/>
    </location>
</feature>
<evidence type="ECO:0000313" key="9">
    <source>
        <dbReference type="EMBL" id="RTR32596.1"/>
    </source>
</evidence>
<accession>A0A431WAR7</accession>
<dbReference type="Pfam" id="PF13860">
    <property type="entry name" value="FlgD_ig"/>
    <property type="match status" value="1"/>
</dbReference>
<organism evidence="9 10">
    <name type="scientific">Shewanella atlantica</name>
    <dbReference type="NCBI Taxonomy" id="271099"/>
    <lineage>
        <taxon>Bacteria</taxon>
        <taxon>Pseudomonadati</taxon>
        <taxon>Pseudomonadota</taxon>
        <taxon>Gammaproteobacteria</taxon>
        <taxon>Alteromonadales</taxon>
        <taxon>Shewanellaceae</taxon>
        <taxon>Shewanella</taxon>
    </lineage>
</organism>
<keyword evidence="9" id="KW-0969">Cilium</keyword>
<dbReference type="RefSeq" id="WP_126505503.1">
    <property type="nucleotide sequence ID" value="NZ_RXNV01000003.1"/>
</dbReference>
<reference evidence="9 10" key="1">
    <citation type="submission" date="2018-12" db="EMBL/GenBank/DDBJ databases">
        <authorList>
            <person name="Yu L."/>
        </authorList>
    </citation>
    <scope>NUCLEOTIDE SEQUENCE [LARGE SCALE GENOMIC DNA]</scope>
    <source>
        <strain evidence="9 10">HAW-EB5</strain>
    </source>
</reference>
<feature type="compositionally biased region" description="Low complexity" evidence="6">
    <location>
        <begin position="18"/>
        <end position="47"/>
    </location>
</feature>
<dbReference type="InterPro" id="IPR005648">
    <property type="entry name" value="FlgD"/>
</dbReference>
<keyword evidence="9" id="KW-0282">Flagellum</keyword>
<protein>
    <recommendedName>
        <fullName evidence="2 5">Basal-body rod modification protein FlgD</fullName>
    </recommendedName>
</protein>
<comment type="similarity">
    <text evidence="1 5">Belongs to the FlgD family.</text>
</comment>
<evidence type="ECO:0000256" key="4">
    <source>
        <dbReference type="ARBA" id="ARBA00024746"/>
    </source>
</evidence>
<sequence length="282" mass="28940">MSLINPLSSAGAQSIAGQTQTSVAPAQQATSSAAEAATTQSTADTTTGNPFIDSIRLPEESSIPEPNSQELTQEDFFSLLSQQLSMQDPFKPVDNDQMISQMASFSTVDGIKNLNDEIVNLNSVMTSSQALQASGLVGQKVLIPSDTGYISAEDPSINGIISTPEAIDTITVRVEDDKGQLVKSFTIDGSAGGNIDVSWDGLGANGEPVASGNYSIKASGRIDGSSEELPVSTYAHVTSVSLGTASTGSILNLRGVGGIKLGDVLAVAESGGGNKPIVDAET</sequence>
<dbReference type="EMBL" id="RXNV01000003">
    <property type="protein sequence ID" value="RTR32596.1"/>
    <property type="molecule type" value="Genomic_DNA"/>
</dbReference>
<feature type="compositionally biased region" description="Polar residues" evidence="6">
    <location>
        <begin position="1"/>
        <end position="17"/>
    </location>
</feature>
<keyword evidence="9" id="KW-0966">Cell projection</keyword>
<evidence type="ECO:0000256" key="6">
    <source>
        <dbReference type="SAM" id="MobiDB-lite"/>
    </source>
</evidence>
<feature type="domain" description="FlgD Tudor-like" evidence="8">
    <location>
        <begin position="128"/>
        <end position="264"/>
    </location>
</feature>
<comment type="caution">
    <text evidence="9">The sequence shown here is derived from an EMBL/GenBank/DDBJ whole genome shotgun (WGS) entry which is preliminary data.</text>
</comment>
<dbReference type="InterPro" id="IPR025965">
    <property type="entry name" value="FlgD/Vpr_Ig-like"/>
</dbReference>
<keyword evidence="10" id="KW-1185">Reference proteome</keyword>
<evidence type="ECO:0000256" key="3">
    <source>
        <dbReference type="ARBA" id="ARBA00022795"/>
    </source>
</evidence>
<feature type="domain" description="FlgD/Vpr Ig-like" evidence="7">
    <location>
        <begin position="157"/>
        <end position="220"/>
    </location>
</feature>
<proteinExistence type="inferred from homology"/>
<evidence type="ECO:0000259" key="7">
    <source>
        <dbReference type="Pfam" id="PF13860"/>
    </source>
</evidence>
<dbReference type="Pfam" id="PF03963">
    <property type="entry name" value="FlgD"/>
    <property type="match status" value="1"/>
</dbReference>
<keyword evidence="3 5" id="KW-1005">Bacterial flagellum biogenesis</keyword>
<evidence type="ECO:0000256" key="1">
    <source>
        <dbReference type="ARBA" id="ARBA00010577"/>
    </source>
</evidence>
<dbReference type="GO" id="GO:0044781">
    <property type="term" value="P:bacterial-type flagellum organization"/>
    <property type="evidence" value="ECO:0007669"/>
    <property type="project" value="UniProtKB-UniRule"/>
</dbReference>
<dbReference type="Gene3D" id="2.30.30.910">
    <property type="match status" value="1"/>
</dbReference>
<evidence type="ECO:0000256" key="5">
    <source>
        <dbReference type="RuleBase" id="RU362076"/>
    </source>
</evidence>
<dbReference type="Pfam" id="PF13861">
    <property type="entry name" value="FLgD_tudor"/>
    <property type="match status" value="1"/>
</dbReference>
<evidence type="ECO:0000313" key="10">
    <source>
        <dbReference type="Proteomes" id="UP000282060"/>
    </source>
</evidence>
<dbReference type="Gene3D" id="2.60.40.4070">
    <property type="match status" value="1"/>
</dbReference>
<dbReference type="Proteomes" id="UP000282060">
    <property type="component" value="Unassembled WGS sequence"/>
</dbReference>
<gene>
    <name evidence="9" type="primary">flgD</name>
    <name evidence="9" type="ORF">EKG39_09445</name>
</gene>
<evidence type="ECO:0000256" key="2">
    <source>
        <dbReference type="ARBA" id="ARBA00016013"/>
    </source>
</evidence>
<dbReference type="OrthoDB" id="9785233at2"/>
<dbReference type="InterPro" id="IPR025963">
    <property type="entry name" value="FLgD_Tudor"/>
</dbReference>